<keyword evidence="2" id="KW-1003">Cell membrane</keyword>
<evidence type="ECO:0000313" key="10">
    <source>
        <dbReference type="Proteomes" id="UP001501358"/>
    </source>
</evidence>
<comment type="subcellular location">
    <subcellularLocation>
        <location evidence="1">Cell membrane</location>
        <topology evidence="1">Multi-pass membrane protein</topology>
    </subcellularLocation>
</comment>
<proteinExistence type="inferred from homology"/>
<keyword evidence="6 8" id="KW-0472">Membrane</keyword>
<evidence type="ECO:0000256" key="3">
    <source>
        <dbReference type="ARBA" id="ARBA00022679"/>
    </source>
</evidence>
<gene>
    <name evidence="9" type="ORF">GCM10010406_27020</name>
</gene>
<keyword evidence="10" id="KW-1185">Reference proteome</keyword>
<evidence type="ECO:0008006" key="11">
    <source>
        <dbReference type="Google" id="ProtNLM"/>
    </source>
</evidence>
<feature type="transmembrane region" description="Helical" evidence="8">
    <location>
        <begin position="267"/>
        <end position="284"/>
    </location>
</feature>
<feature type="transmembrane region" description="Helical" evidence="8">
    <location>
        <begin position="342"/>
        <end position="364"/>
    </location>
</feature>
<dbReference type="Pfam" id="PF09594">
    <property type="entry name" value="GT87"/>
    <property type="match status" value="1"/>
</dbReference>
<reference evidence="10" key="1">
    <citation type="journal article" date="2019" name="Int. J. Syst. Evol. Microbiol.">
        <title>The Global Catalogue of Microorganisms (GCM) 10K type strain sequencing project: providing services to taxonomists for standard genome sequencing and annotation.</title>
        <authorList>
            <consortium name="The Broad Institute Genomics Platform"/>
            <consortium name="The Broad Institute Genome Sequencing Center for Infectious Disease"/>
            <person name="Wu L."/>
            <person name="Ma J."/>
        </authorList>
    </citation>
    <scope>NUCLEOTIDE SEQUENCE [LARGE SCALE GENOMIC DNA]</scope>
    <source>
        <strain evidence="10">JCM 6307</strain>
    </source>
</reference>
<feature type="transmembrane region" description="Helical" evidence="8">
    <location>
        <begin position="146"/>
        <end position="168"/>
    </location>
</feature>
<keyword evidence="4 8" id="KW-0812">Transmembrane</keyword>
<keyword evidence="3" id="KW-0808">Transferase</keyword>
<organism evidence="9 10">
    <name type="scientific">Streptomyces thermolineatus</name>
    <dbReference type="NCBI Taxonomy" id="44033"/>
    <lineage>
        <taxon>Bacteria</taxon>
        <taxon>Bacillati</taxon>
        <taxon>Actinomycetota</taxon>
        <taxon>Actinomycetes</taxon>
        <taxon>Kitasatosporales</taxon>
        <taxon>Streptomycetaceae</taxon>
        <taxon>Streptomyces</taxon>
    </lineage>
</organism>
<evidence type="ECO:0000256" key="8">
    <source>
        <dbReference type="SAM" id="Phobius"/>
    </source>
</evidence>
<feature type="transmembrane region" description="Helical" evidence="8">
    <location>
        <begin position="66"/>
        <end position="89"/>
    </location>
</feature>
<evidence type="ECO:0000256" key="1">
    <source>
        <dbReference type="ARBA" id="ARBA00004651"/>
    </source>
</evidence>
<name>A0ABP5YZ16_9ACTN</name>
<feature type="transmembrane region" description="Helical" evidence="8">
    <location>
        <begin position="101"/>
        <end position="134"/>
    </location>
</feature>
<dbReference type="EMBL" id="BAAATA010000013">
    <property type="protein sequence ID" value="GAA2489455.1"/>
    <property type="molecule type" value="Genomic_DNA"/>
</dbReference>
<dbReference type="InterPro" id="IPR018584">
    <property type="entry name" value="GT87"/>
</dbReference>
<keyword evidence="5 8" id="KW-1133">Transmembrane helix</keyword>
<evidence type="ECO:0000256" key="2">
    <source>
        <dbReference type="ARBA" id="ARBA00022475"/>
    </source>
</evidence>
<evidence type="ECO:0000256" key="5">
    <source>
        <dbReference type="ARBA" id="ARBA00022989"/>
    </source>
</evidence>
<feature type="transmembrane region" description="Helical" evidence="8">
    <location>
        <begin position="175"/>
        <end position="195"/>
    </location>
</feature>
<evidence type="ECO:0000256" key="7">
    <source>
        <dbReference type="ARBA" id="ARBA00024033"/>
    </source>
</evidence>
<evidence type="ECO:0000256" key="4">
    <source>
        <dbReference type="ARBA" id="ARBA00022692"/>
    </source>
</evidence>
<evidence type="ECO:0000313" key="9">
    <source>
        <dbReference type="EMBL" id="GAA2489455.1"/>
    </source>
</evidence>
<evidence type="ECO:0000256" key="6">
    <source>
        <dbReference type="ARBA" id="ARBA00023136"/>
    </source>
</evidence>
<protein>
    <recommendedName>
        <fullName evidence="11">Transferase</fullName>
    </recommendedName>
</protein>
<dbReference type="Proteomes" id="UP001501358">
    <property type="component" value="Unassembled WGS sequence"/>
</dbReference>
<comment type="caution">
    <text evidence="9">The sequence shown here is derived from an EMBL/GenBank/DDBJ whole genome shotgun (WGS) entry which is preliminary data.</text>
</comment>
<accession>A0ABP5YZ16</accession>
<sequence length="385" mass="40944">MAAWTVLVAVARVPMADMLVYRAEGAAVLHGDDLYALRVTEWNLPATYPPFAAMLFTPTAVVPVPVLKVLVTAGNLVLLGVLAHLSFRCADWPSPPRRPAAVLLVAAFGLWLEPVFQTFWFGQVNLLVAALVLWDLSRPDTARGKGIAIGVAAGVKLTPGIFAVYLLLSGRVRAAAVAAGAFAATVLAGAAFLPGETVEFFTLRMFETERVGELWIVDNQSLQGLMARVLHTEEPGALWAAAAVAVAAFGLAVAARTATAGPALPRAEAWGAVTCAVTALLVSPISWSHHWVWCVPLLVLLAAEAGGSRRRQAAVAAVAALFTCRSLWLVPKDGDADLHLAWWLQPFASPYPLLGLALLVLLAARLRRLRRDAGERMSAEQPAGH</sequence>
<feature type="transmembrane region" description="Helical" evidence="8">
    <location>
        <begin position="236"/>
        <end position="255"/>
    </location>
</feature>
<comment type="similarity">
    <text evidence="7">Belongs to the glycosyltransferase 87 family.</text>
</comment>